<organism evidence="1 2">
    <name type="scientific">Phytophthora lilii</name>
    <dbReference type="NCBI Taxonomy" id="2077276"/>
    <lineage>
        <taxon>Eukaryota</taxon>
        <taxon>Sar</taxon>
        <taxon>Stramenopiles</taxon>
        <taxon>Oomycota</taxon>
        <taxon>Peronosporomycetes</taxon>
        <taxon>Peronosporales</taxon>
        <taxon>Peronosporaceae</taxon>
        <taxon>Phytophthora</taxon>
    </lineage>
</organism>
<accession>A0A9W6TDD1</accession>
<comment type="caution">
    <text evidence="1">The sequence shown here is derived from an EMBL/GenBank/DDBJ whole genome shotgun (WGS) entry which is preliminary data.</text>
</comment>
<reference evidence="1" key="1">
    <citation type="submission" date="2023-04" db="EMBL/GenBank/DDBJ databases">
        <title>Phytophthora lilii NBRC 32176.</title>
        <authorList>
            <person name="Ichikawa N."/>
            <person name="Sato H."/>
            <person name="Tonouchi N."/>
        </authorList>
    </citation>
    <scope>NUCLEOTIDE SEQUENCE</scope>
    <source>
        <strain evidence="1">NBRC 32176</strain>
    </source>
</reference>
<sequence>MDPTLRILTHFGENFKPGEGQVHVLVVVPEDRAPGDSIRRRFNALLDYSNASTEGGVPPTFQTYRIDTVKKFFQVLFPDNGEYSPVIVVRSPPLSGKTAMCHLLYNHIVHSKPDALVLRSHSSVTEWYWLMELKSHTAMHCCGWVISNARWMEDCLECVLFSSYGSFGIYGKHAIRILIPPENMFGLNATQSKPGLQLSREELEEMIQNSLWTSVSDLIWILCSGHIGITRAMLRLLHDKFGSKSPGLIEPQDIEMELRSEGLLEYIRTSYRGISTAAPFSRVLRNHDLSEELTPKMSDILNDVANGKVILACDEQQTQTAVEYLSKYWILYERGSSNSLLTCTSRPGYIQTERTQSNTWYQICHKKASLLRVYNE</sequence>
<dbReference type="OrthoDB" id="128215at2759"/>
<keyword evidence="2" id="KW-1185">Reference proteome</keyword>
<dbReference type="EMBL" id="BSXW01000094">
    <property type="protein sequence ID" value="GMF11967.1"/>
    <property type="molecule type" value="Genomic_DNA"/>
</dbReference>
<name>A0A9W6TDD1_9STRA</name>
<evidence type="ECO:0000313" key="2">
    <source>
        <dbReference type="Proteomes" id="UP001165083"/>
    </source>
</evidence>
<dbReference type="AlphaFoldDB" id="A0A9W6TDD1"/>
<proteinExistence type="predicted"/>
<evidence type="ECO:0000313" key="1">
    <source>
        <dbReference type="EMBL" id="GMF11967.1"/>
    </source>
</evidence>
<gene>
    <name evidence="1" type="ORF">Plil01_000263200</name>
</gene>
<protein>
    <submittedName>
        <fullName evidence="1">Unnamed protein product</fullName>
    </submittedName>
</protein>
<dbReference type="Proteomes" id="UP001165083">
    <property type="component" value="Unassembled WGS sequence"/>
</dbReference>